<evidence type="ECO:0000256" key="8">
    <source>
        <dbReference type="ARBA" id="ARBA00048968"/>
    </source>
</evidence>
<evidence type="ECO:0000256" key="5">
    <source>
        <dbReference type="ARBA" id="ARBA00022801"/>
    </source>
</evidence>
<comment type="catalytic activity">
    <reaction evidence="7">
        <text>adenosine + H2O + H(+) = inosine + NH4(+)</text>
        <dbReference type="Rhea" id="RHEA:24408"/>
        <dbReference type="ChEBI" id="CHEBI:15377"/>
        <dbReference type="ChEBI" id="CHEBI:15378"/>
        <dbReference type="ChEBI" id="CHEBI:16335"/>
        <dbReference type="ChEBI" id="CHEBI:17596"/>
        <dbReference type="ChEBI" id="CHEBI:28938"/>
        <dbReference type="EC" id="3.5.4.4"/>
    </reaction>
    <physiologicalReaction direction="left-to-right" evidence="7">
        <dbReference type="Rhea" id="RHEA:24409"/>
    </physiologicalReaction>
</comment>
<protein>
    <recommendedName>
        <fullName evidence="10">Purine nucleoside phosphorylase</fullName>
    </recommendedName>
</protein>
<dbReference type="Pfam" id="PF02578">
    <property type="entry name" value="Cu-oxidase_4"/>
    <property type="match status" value="1"/>
</dbReference>
<comment type="catalytic activity">
    <reaction evidence="1">
        <text>inosine + phosphate = alpha-D-ribose 1-phosphate + hypoxanthine</text>
        <dbReference type="Rhea" id="RHEA:27646"/>
        <dbReference type="ChEBI" id="CHEBI:17368"/>
        <dbReference type="ChEBI" id="CHEBI:17596"/>
        <dbReference type="ChEBI" id="CHEBI:43474"/>
        <dbReference type="ChEBI" id="CHEBI:57720"/>
        <dbReference type="EC" id="2.4.2.1"/>
    </reaction>
    <physiologicalReaction direction="left-to-right" evidence="1">
        <dbReference type="Rhea" id="RHEA:27647"/>
    </physiologicalReaction>
</comment>
<comment type="catalytic activity">
    <reaction evidence="8">
        <text>adenosine + phosphate = alpha-D-ribose 1-phosphate + adenine</text>
        <dbReference type="Rhea" id="RHEA:27642"/>
        <dbReference type="ChEBI" id="CHEBI:16335"/>
        <dbReference type="ChEBI" id="CHEBI:16708"/>
        <dbReference type="ChEBI" id="CHEBI:43474"/>
        <dbReference type="ChEBI" id="CHEBI:57720"/>
        <dbReference type="EC" id="2.4.2.1"/>
    </reaction>
    <physiologicalReaction direction="left-to-right" evidence="8">
        <dbReference type="Rhea" id="RHEA:27643"/>
    </physiologicalReaction>
</comment>
<dbReference type="RefSeq" id="WP_251969759.1">
    <property type="nucleotide sequence ID" value="NZ_AP025730.1"/>
</dbReference>
<evidence type="ECO:0000256" key="4">
    <source>
        <dbReference type="ARBA" id="ARBA00022723"/>
    </source>
</evidence>
<dbReference type="InterPro" id="IPR003730">
    <property type="entry name" value="Cu_polyphenol_OxRdtase"/>
</dbReference>
<gene>
    <name evidence="11" type="ORF">CATMQ487_34620</name>
</gene>
<evidence type="ECO:0000256" key="3">
    <source>
        <dbReference type="ARBA" id="ARBA00022679"/>
    </source>
</evidence>
<comment type="catalytic activity">
    <reaction evidence="9">
        <text>S-methyl-5'-thioadenosine + phosphate = 5-(methylsulfanyl)-alpha-D-ribose 1-phosphate + adenine</text>
        <dbReference type="Rhea" id="RHEA:11852"/>
        <dbReference type="ChEBI" id="CHEBI:16708"/>
        <dbReference type="ChEBI" id="CHEBI:17509"/>
        <dbReference type="ChEBI" id="CHEBI:43474"/>
        <dbReference type="ChEBI" id="CHEBI:58533"/>
        <dbReference type="EC" id="2.4.2.28"/>
    </reaction>
    <physiologicalReaction direction="left-to-right" evidence="9">
        <dbReference type="Rhea" id="RHEA:11853"/>
    </physiologicalReaction>
</comment>
<keyword evidence="12" id="KW-1185">Reference proteome</keyword>
<dbReference type="CDD" id="cd16833">
    <property type="entry name" value="YfiH"/>
    <property type="match status" value="1"/>
</dbReference>
<evidence type="ECO:0000313" key="12">
    <source>
        <dbReference type="Proteomes" id="UP001057498"/>
    </source>
</evidence>
<evidence type="ECO:0000256" key="9">
    <source>
        <dbReference type="ARBA" id="ARBA00049893"/>
    </source>
</evidence>
<reference evidence="11" key="1">
    <citation type="submission" date="2022-04" db="EMBL/GenBank/DDBJ databases">
        <title>Whole genome sequence of Sphaerotilus sp. FB-5.</title>
        <authorList>
            <person name="Takeda M."/>
            <person name="Narihara S."/>
            <person name="Akimoto M."/>
            <person name="Akimoto R."/>
            <person name="Nishiyashiki S."/>
            <person name="Murakami T."/>
        </authorList>
    </citation>
    <scope>NUCLEOTIDE SEQUENCE</scope>
    <source>
        <strain evidence="11">FB-5</strain>
    </source>
</reference>
<dbReference type="PANTHER" id="PTHR30616:SF2">
    <property type="entry name" value="PURINE NUCLEOSIDE PHOSPHORYLASE LACC1"/>
    <property type="match status" value="1"/>
</dbReference>
<dbReference type="Proteomes" id="UP001057498">
    <property type="component" value="Chromosome"/>
</dbReference>
<evidence type="ECO:0000313" key="11">
    <source>
        <dbReference type="EMBL" id="BDI06492.1"/>
    </source>
</evidence>
<keyword evidence="6" id="KW-0862">Zinc</keyword>
<dbReference type="PANTHER" id="PTHR30616">
    <property type="entry name" value="UNCHARACTERIZED PROTEIN YFIH"/>
    <property type="match status" value="1"/>
</dbReference>
<keyword evidence="3" id="KW-0808">Transferase</keyword>
<dbReference type="InterPro" id="IPR011324">
    <property type="entry name" value="Cytotoxic_necrot_fac-like_cat"/>
</dbReference>
<dbReference type="Gene3D" id="3.60.140.10">
    <property type="entry name" value="CNF1/YfiH-like putative cysteine hydrolases"/>
    <property type="match status" value="1"/>
</dbReference>
<evidence type="ECO:0000256" key="1">
    <source>
        <dbReference type="ARBA" id="ARBA00000553"/>
    </source>
</evidence>
<evidence type="ECO:0000256" key="10">
    <source>
        <dbReference type="RuleBase" id="RU361274"/>
    </source>
</evidence>
<dbReference type="InterPro" id="IPR038371">
    <property type="entry name" value="Cu_polyphenol_OxRdtase_sf"/>
</dbReference>
<accession>A0ABN6PSB6</accession>
<comment type="similarity">
    <text evidence="2 10">Belongs to the purine nucleoside phosphorylase YfiH/LACC1 family.</text>
</comment>
<name>A0ABN6PSB6_9BURK</name>
<evidence type="ECO:0000256" key="6">
    <source>
        <dbReference type="ARBA" id="ARBA00022833"/>
    </source>
</evidence>
<sequence>MSFEQAAAVPAEGLGWLRPRFTAVNVQAAMTTRLGGISRAPFDGFNVRPGIGDDEAAVAHNRRHLHATLGVPSVRVDQVHGGVVHRIARLSVDPGAPLPVADAIATATVGLACEIQVADCLPVLFADRSGRAVAAAHAGWRGLAAGVLEATLEAVCELAGQPPEAIEAWLGPCIGPAQFEVGADVLRAFGAAPAALTDSARFTRRTGAGADESAVGEVDSKWLADLAGLARDRLAAAGLVHLQGNDGSTGWCTVTNAQRYFSYRRDRHTGRMAALIWRSA</sequence>
<evidence type="ECO:0000256" key="2">
    <source>
        <dbReference type="ARBA" id="ARBA00007353"/>
    </source>
</evidence>
<dbReference type="NCBIfam" id="TIGR00726">
    <property type="entry name" value="peptidoglycan editing factor PgeF"/>
    <property type="match status" value="1"/>
</dbReference>
<proteinExistence type="inferred from homology"/>
<organism evidence="11 12">
    <name type="scientific">Sphaerotilus microaerophilus</name>
    <dbReference type="NCBI Taxonomy" id="2914710"/>
    <lineage>
        <taxon>Bacteria</taxon>
        <taxon>Pseudomonadati</taxon>
        <taxon>Pseudomonadota</taxon>
        <taxon>Betaproteobacteria</taxon>
        <taxon>Burkholderiales</taxon>
        <taxon>Sphaerotilaceae</taxon>
        <taxon>Sphaerotilus</taxon>
    </lineage>
</organism>
<evidence type="ECO:0000256" key="7">
    <source>
        <dbReference type="ARBA" id="ARBA00047989"/>
    </source>
</evidence>
<dbReference type="SUPFAM" id="SSF64438">
    <property type="entry name" value="CNF1/YfiH-like putative cysteine hydrolases"/>
    <property type="match status" value="1"/>
</dbReference>
<keyword evidence="4" id="KW-0479">Metal-binding</keyword>
<keyword evidence="5" id="KW-0378">Hydrolase</keyword>
<dbReference type="EMBL" id="AP025730">
    <property type="protein sequence ID" value="BDI06492.1"/>
    <property type="molecule type" value="Genomic_DNA"/>
</dbReference>